<sequence length="489" mass="57073">MNYPFKMYWGSASADFQYEGGFNEGKRGLITHDIVTDGSYTTPRRLTYRLPDGTLGSVAYRESFPEGAVGCIHDHVYYPSHNAVDFYHHYKEDIKLLAEMGLSMMRFGICWTRIYPTGEEKTPNEEGLQFYEDVIDECLTYNIEPMITICHDELPLYLANKYDGWSNRIMIDLYEKLCNALFERFKGKVKYWLTFNELNVLQGFSHLGTRNSDAQTTWQAIHHLFIASARAKILAKKIMPKAMLGAMYATSPSYPKTCHPDNQLAWMKQRRRLFYFSDVMLRGYYPSFARSFWDEYKVTIRMEENDEEILKEGTLDFYSFSCYRSTTIGKDDKLGIIALPFGENPYLKSTPWGWPIDPVSIRYVLNEVYDRYQKPIFIVENGLGEVDKPDENNFVNDTYRINYLNDHFLEIKKAVEIDRVPVLGYTMWGGIDLVSLSTGEMKKRYGWVYVDMDDKGNGSKKRYPKASFYWMKEFIKSNGNILKENNQGE</sequence>
<dbReference type="PANTHER" id="PTHR10353">
    <property type="entry name" value="GLYCOSYL HYDROLASE"/>
    <property type="match status" value="1"/>
</dbReference>
<evidence type="ECO:0000256" key="4">
    <source>
        <dbReference type="PROSITE-ProRule" id="PRU10055"/>
    </source>
</evidence>
<dbReference type="PANTHER" id="PTHR10353:SF122">
    <property type="entry name" value="6-PHOSPHO-BETA-GLUCOSIDASE ASCB-RELATED"/>
    <property type="match status" value="1"/>
</dbReference>
<name>A0A3E3EG51_9FIRM</name>
<dbReference type="Pfam" id="PF00232">
    <property type="entry name" value="Glyco_hydro_1"/>
    <property type="match status" value="1"/>
</dbReference>
<comment type="caution">
    <text evidence="6">The sequence shown here is derived from an EMBL/GenBank/DDBJ whole genome shotgun (WGS) entry which is preliminary data.</text>
</comment>
<dbReference type="RefSeq" id="WP_117580484.1">
    <property type="nucleotide sequence ID" value="NZ_QUSL01000003.1"/>
</dbReference>
<evidence type="ECO:0000256" key="5">
    <source>
        <dbReference type="RuleBase" id="RU003690"/>
    </source>
</evidence>
<keyword evidence="3" id="KW-0326">Glycosidase</keyword>
<comment type="similarity">
    <text evidence="1 5">Belongs to the glycosyl hydrolase 1 family.</text>
</comment>
<evidence type="ECO:0000256" key="2">
    <source>
        <dbReference type="ARBA" id="ARBA00022801"/>
    </source>
</evidence>
<dbReference type="EMBL" id="QUSL01000003">
    <property type="protein sequence ID" value="RGD86826.1"/>
    <property type="molecule type" value="Genomic_DNA"/>
</dbReference>
<protein>
    <submittedName>
        <fullName evidence="6">6-phospho-beta-glucosidase</fullName>
    </submittedName>
</protein>
<evidence type="ECO:0000256" key="1">
    <source>
        <dbReference type="ARBA" id="ARBA00010838"/>
    </source>
</evidence>
<organism evidence="6 7">
    <name type="scientific">Thomasclavelia ramosa</name>
    <dbReference type="NCBI Taxonomy" id="1547"/>
    <lineage>
        <taxon>Bacteria</taxon>
        <taxon>Bacillati</taxon>
        <taxon>Bacillota</taxon>
        <taxon>Erysipelotrichia</taxon>
        <taxon>Erysipelotrichales</taxon>
        <taxon>Coprobacillaceae</taxon>
        <taxon>Thomasclavelia</taxon>
    </lineage>
</organism>
<gene>
    <name evidence="6" type="ORF">DXB93_03135</name>
</gene>
<keyword evidence="2" id="KW-0378">Hydrolase</keyword>
<evidence type="ECO:0000313" key="6">
    <source>
        <dbReference type="EMBL" id="RGD86826.1"/>
    </source>
</evidence>
<dbReference type="AlphaFoldDB" id="A0A3E3EG51"/>
<proteinExistence type="inferred from homology"/>
<dbReference type="PRINTS" id="PR00131">
    <property type="entry name" value="GLHYDRLASE1"/>
</dbReference>
<accession>A0A3E3EG51</accession>
<dbReference type="GO" id="GO:0005829">
    <property type="term" value="C:cytosol"/>
    <property type="evidence" value="ECO:0007669"/>
    <property type="project" value="TreeGrafter"/>
</dbReference>
<dbReference type="Gene3D" id="3.20.20.80">
    <property type="entry name" value="Glycosidases"/>
    <property type="match status" value="1"/>
</dbReference>
<dbReference type="Proteomes" id="UP000261032">
    <property type="component" value="Unassembled WGS sequence"/>
</dbReference>
<dbReference type="InterPro" id="IPR018120">
    <property type="entry name" value="Glyco_hydro_1_AS"/>
</dbReference>
<dbReference type="SUPFAM" id="SSF51445">
    <property type="entry name" value="(Trans)glycosidases"/>
    <property type="match status" value="1"/>
</dbReference>
<dbReference type="GO" id="GO:0016052">
    <property type="term" value="P:carbohydrate catabolic process"/>
    <property type="evidence" value="ECO:0007669"/>
    <property type="project" value="TreeGrafter"/>
</dbReference>
<evidence type="ECO:0000313" key="7">
    <source>
        <dbReference type="Proteomes" id="UP000261032"/>
    </source>
</evidence>
<dbReference type="InterPro" id="IPR017853">
    <property type="entry name" value="GH"/>
</dbReference>
<dbReference type="GO" id="GO:0008422">
    <property type="term" value="F:beta-glucosidase activity"/>
    <property type="evidence" value="ECO:0007669"/>
    <property type="project" value="TreeGrafter"/>
</dbReference>
<feature type="active site" description="Nucleophile" evidence="4">
    <location>
        <position position="380"/>
    </location>
</feature>
<dbReference type="PROSITE" id="PS00572">
    <property type="entry name" value="GLYCOSYL_HYDROL_F1_1"/>
    <property type="match status" value="1"/>
</dbReference>
<dbReference type="InterPro" id="IPR001360">
    <property type="entry name" value="Glyco_hydro_1"/>
</dbReference>
<reference evidence="6 7" key="1">
    <citation type="submission" date="2018-08" db="EMBL/GenBank/DDBJ databases">
        <title>A genome reference for cultivated species of the human gut microbiota.</title>
        <authorList>
            <person name="Zou Y."/>
            <person name="Xue W."/>
            <person name="Luo G."/>
        </authorList>
    </citation>
    <scope>NUCLEOTIDE SEQUENCE [LARGE SCALE GENOMIC DNA]</scope>
    <source>
        <strain evidence="6 7">OM06-4</strain>
    </source>
</reference>
<evidence type="ECO:0000256" key="3">
    <source>
        <dbReference type="ARBA" id="ARBA00023295"/>
    </source>
</evidence>